<dbReference type="AlphaFoldDB" id="A0A6V7PLK1"/>
<sequence length="240" mass="26332">MVGMAALMGRRKSGSADMAALMGRRQGSGSLLEKQRRRRAVPNPGGGCDQEATVQPMPEVYDEASLREEVLAEEGKDSEEEDTLEAHEMGVSVWALSGEKQQDTIKVQGEVKGKTITILVDTGSTHSFIDFHTAKELKAQMIAAPSLAVTVAKGQKVLSKLQCPEFQWAMQGQDFQASLRVIRLEGSSIILGIDWLKTYGKVTFDFQQNSITMIKGGQTLVLKGISEEARLNLITAKQWY</sequence>
<dbReference type="InterPro" id="IPR001969">
    <property type="entry name" value="Aspartic_peptidase_AS"/>
</dbReference>
<evidence type="ECO:0000256" key="1">
    <source>
        <dbReference type="SAM" id="MobiDB-lite"/>
    </source>
</evidence>
<dbReference type="GO" id="GO:0004190">
    <property type="term" value="F:aspartic-type endopeptidase activity"/>
    <property type="evidence" value="ECO:0007669"/>
    <property type="project" value="InterPro"/>
</dbReference>
<dbReference type="EMBL" id="LR862149">
    <property type="protein sequence ID" value="CAD1831711.1"/>
    <property type="molecule type" value="Genomic_DNA"/>
</dbReference>
<protein>
    <submittedName>
        <fullName evidence="2">Uncharacterized protein</fullName>
    </submittedName>
</protein>
<accession>A0A6V7PLK1</accession>
<gene>
    <name evidence="2" type="ORF">CB5_LOCUS14922</name>
</gene>
<evidence type="ECO:0000313" key="2">
    <source>
        <dbReference type="EMBL" id="CAD1831711.1"/>
    </source>
</evidence>
<feature type="region of interest" description="Disordered" evidence="1">
    <location>
        <begin position="1"/>
        <end position="53"/>
    </location>
</feature>
<organism evidence="2">
    <name type="scientific">Ananas comosus var. bracteatus</name>
    <name type="common">red pineapple</name>
    <dbReference type="NCBI Taxonomy" id="296719"/>
    <lineage>
        <taxon>Eukaryota</taxon>
        <taxon>Viridiplantae</taxon>
        <taxon>Streptophyta</taxon>
        <taxon>Embryophyta</taxon>
        <taxon>Tracheophyta</taxon>
        <taxon>Spermatophyta</taxon>
        <taxon>Magnoliopsida</taxon>
        <taxon>Liliopsida</taxon>
        <taxon>Poales</taxon>
        <taxon>Bromeliaceae</taxon>
        <taxon>Bromelioideae</taxon>
        <taxon>Ananas</taxon>
    </lineage>
</organism>
<dbReference type="PROSITE" id="PS00141">
    <property type="entry name" value="ASP_PROTEASE"/>
    <property type="match status" value="1"/>
</dbReference>
<dbReference type="InterPro" id="IPR021109">
    <property type="entry name" value="Peptidase_aspartic_dom_sf"/>
</dbReference>
<proteinExistence type="predicted"/>
<dbReference type="SUPFAM" id="SSF50630">
    <property type="entry name" value="Acid proteases"/>
    <property type="match status" value="1"/>
</dbReference>
<name>A0A6V7PLK1_ANACO</name>
<dbReference type="CDD" id="cd00303">
    <property type="entry name" value="retropepsin_like"/>
    <property type="match status" value="1"/>
</dbReference>
<dbReference type="GO" id="GO:0006508">
    <property type="term" value="P:proteolysis"/>
    <property type="evidence" value="ECO:0007669"/>
    <property type="project" value="InterPro"/>
</dbReference>
<dbReference type="Gene3D" id="2.40.70.10">
    <property type="entry name" value="Acid Proteases"/>
    <property type="match status" value="1"/>
</dbReference>
<reference evidence="2" key="1">
    <citation type="submission" date="2020-07" db="EMBL/GenBank/DDBJ databases">
        <authorList>
            <person name="Lin J."/>
        </authorList>
    </citation>
    <scope>NUCLEOTIDE SEQUENCE</scope>
</reference>
<dbReference type="Pfam" id="PF08284">
    <property type="entry name" value="RVP_2"/>
    <property type="match status" value="1"/>
</dbReference>